<dbReference type="RefSeq" id="WP_227100760.1">
    <property type="nucleotide sequence ID" value="NZ_JAJEQN010000034.1"/>
</dbReference>
<keyword evidence="3" id="KW-0804">Transcription</keyword>
<name>A0AAE3E5X2_9FIRM</name>
<dbReference type="GO" id="GO:0043565">
    <property type="term" value="F:sequence-specific DNA binding"/>
    <property type="evidence" value="ECO:0007669"/>
    <property type="project" value="InterPro"/>
</dbReference>
<dbReference type="Gene3D" id="1.10.10.60">
    <property type="entry name" value="Homeodomain-like"/>
    <property type="match status" value="2"/>
</dbReference>
<evidence type="ECO:0000313" key="5">
    <source>
        <dbReference type="EMBL" id="MCC2222410.1"/>
    </source>
</evidence>
<dbReference type="PANTHER" id="PTHR43280">
    <property type="entry name" value="ARAC-FAMILY TRANSCRIPTIONAL REGULATOR"/>
    <property type="match status" value="1"/>
</dbReference>
<proteinExistence type="predicted"/>
<dbReference type="Proteomes" id="UP001198200">
    <property type="component" value="Unassembled WGS sequence"/>
</dbReference>
<evidence type="ECO:0000256" key="1">
    <source>
        <dbReference type="ARBA" id="ARBA00023015"/>
    </source>
</evidence>
<keyword evidence="6" id="KW-1185">Reference proteome</keyword>
<dbReference type="Pfam" id="PF12833">
    <property type="entry name" value="HTH_18"/>
    <property type="match status" value="1"/>
</dbReference>
<keyword evidence="2" id="KW-0238">DNA-binding</keyword>
<evidence type="ECO:0000313" key="6">
    <source>
        <dbReference type="Proteomes" id="UP001198200"/>
    </source>
</evidence>
<comment type="caution">
    <text evidence="5">The sequence shown here is derived from an EMBL/GenBank/DDBJ whole genome shotgun (WGS) entry which is preliminary data.</text>
</comment>
<dbReference type="AlphaFoldDB" id="A0AAE3E5X2"/>
<feature type="domain" description="HTH araC/xylS-type" evidence="4">
    <location>
        <begin position="285"/>
        <end position="383"/>
    </location>
</feature>
<dbReference type="GO" id="GO:0003700">
    <property type="term" value="F:DNA-binding transcription factor activity"/>
    <property type="evidence" value="ECO:0007669"/>
    <property type="project" value="InterPro"/>
</dbReference>
<evidence type="ECO:0000256" key="3">
    <source>
        <dbReference type="ARBA" id="ARBA00023163"/>
    </source>
</evidence>
<dbReference type="PROSITE" id="PS01124">
    <property type="entry name" value="HTH_ARAC_FAMILY_2"/>
    <property type="match status" value="1"/>
</dbReference>
<reference evidence="5 6" key="1">
    <citation type="submission" date="2021-10" db="EMBL/GenBank/DDBJ databases">
        <title>Anaerobic single-cell dispensing facilitates the cultivation of human gut bacteria.</title>
        <authorList>
            <person name="Afrizal A."/>
        </authorList>
    </citation>
    <scope>NUCLEOTIDE SEQUENCE [LARGE SCALE GENOMIC DNA]</scope>
    <source>
        <strain evidence="5 6">CLA-AA-H224</strain>
    </source>
</reference>
<protein>
    <submittedName>
        <fullName evidence="5">AraC family transcriptional regulator</fullName>
    </submittedName>
</protein>
<accession>A0AAE3E5X2</accession>
<evidence type="ECO:0000256" key="2">
    <source>
        <dbReference type="ARBA" id="ARBA00023125"/>
    </source>
</evidence>
<keyword evidence="1" id="KW-0805">Transcription regulation</keyword>
<dbReference type="InterPro" id="IPR018060">
    <property type="entry name" value="HTH_AraC"/>
</dbReference>
<dbReference type="SUPFAM" id="SSF46689">
    <property type="entry name" value="Homeodomain-like"/>
    <property type="match status" value="2"/>
</dbReference>
<gene>
    <name evidence="5" type="ORF">LKD48_12340</name>
</gene>
<organism evidence="5 6">
    <name type="scientific">Anthropogastromicrobium aceti</name>
    <dbReference type="NCBI Taxonomy" id="2981768"/>
    <lineage>
        <taxon>Bacteria</taxon>
        <taxon>Bacillati</taxon>
        <taxon>Bacillota</taxon>
        <taxon>Clostridia</taxon>
        <taxon>Lachnospirales</taxon>
        <taxon>Lachnospiraceae</taxon>
        <taxon>Anthropogastromicrobium</taxon>
    </lineage>
</organism>
<dbReference type="PANTHER" id="PTHR43280:SF34">
    <property type="entry name" value="ARAC-FAMILY TRANSCRIPTIONAL REGULATOR"/>
    <property type="match status" value="1"/>
</dbReference>
<evidence type="ECO:0000259" key="4">
    <source>
        <dbReference type="PROSITE" id="PS01124"/>
    </source>
</evidence>
<dbReference type="InterPro" id="IPR009057">
    <property type="entry name" value="Homeodomain-like_sf"/>
</dbReference>
<dbReference type="SMART" id="SM00342">
    <property type="entry name" value="HTH_ARAC"/>
    <property type="match status" value="1"/>
</dbReference>
<sequence length="388" mass="44880">MVDEFFLKSLIQITHGEIRLIDKERDIRRIGQTKEEEDPFFTDEIFFNDVLERRPEASIDIFWEDDVYYARVRRKGIQGWILAGPVQTVVGAAPALKIAQKHKIEAASYRLPYCELKTFLEAMKLLLYEETGEKVCLSELYTKQQPEPEQQKFFEKKRWMEKGGHLHNPYQHEQKKLGSIRAGNLKLLEECQNEVWPGEIGQLADNPLRQEKNLSIVVISIACRAAIDGGVAPQKAFSMSDVFISNIERMTQVLPIQAAVVEYEREFARAVEQVKHDSEHNRYVERAKEYVAEHIDESIRVVQIGEALGINENYLTGLFHKYEGITLQHYIRKEKVRQAKELLLYSSYSCSEIAALLCFSTQSHFSSAFKREVGMTPAKYRESKIQRG</sequence>
<dbReference type="EMBL" id="JAJEQN010000034">
    <property type="protein sequence ID" value="MCC2222410.1"/>
    <property type="molecule type" value="Genomic_DNA"/>
</dbReference>